<dbReference type="EMBL" id="FMHG01000001">
    <property type="protein sequence ID" value="SCJ39375.1"/>
    <property type="molecule type" value="Genomic_DNA"/>
</dbReference>
<protein>
    <recommendedName>
        <fullName evidence="1">S-layer protein SbsC C-terminal domain-containing protein</fullName>
    </recommendedName>
</protein>
<dbReference type="InterPro" id="IPR040751">
    <property type="entry name" value="SbsC_C"/>
</dbReference>
<gene>
    <name evidence="2" type="ORF">SAMEA3545359_00200</name>
</gene>
<organism evidence="2">
    <name type="scientific">uncultured Anaerotruncus sp</name>
    <dbReference type="NCBI Taxonomy" id="905011"/>
    <lineage>
        <taxon>Bacteria</taxon>
        <taxon>Bacillati</taxon>
        <taxon>Bacillota</taxon>
        <taxon>Clostridia</taxon>
        <taxon>Eubacteriales</taxon>
        <taxon>Oscillospiraceae</taxon>
        <taxon>Anaerotruncus</taxon>
        <taxon>environmental samples</taxon>
    </lineage>
</organism>
<dbReference type="Pfam" id="PF18316">
    <property type="entry name" value="S-l_SbsC_C"/>
    <property type="match status" value="1"/>
</dbReference>
<feature type="domain" description="S-layer protein SbsC C-terminal" evidence="1">
    <location>
        <begin position="187"/>
        <end position="264"/>
    </location>
</feature>
<sequence>MDKKDEIIFGAGELYMYEFAGKEIPPHETIETEDHNVGHCSGGFSAEYKPDRYDIKNQYGSTVKTVIKNEEITAKTGILSWDLSKLALLSTAVFAEDTATGTRKLTFRGKGSLRNVMVRFVHTKDDGRKLRFTMIGQGGNGFSLQFGENELTVDATLNAISYIKDFLAEIEEEIAIEATGLTVQSAAGTATGDTKITVTPAAGGSNTQAYIAGPTVNVPCVGDNCTGYTELPSGGNISGLTAGETIVVVERDAEGKAVKAGSAKIVVKTA</sequence>
<accession>A0A1C6G2I7</accession>
<name>A0A1C6G2I7_9FIRM</name>
<dbReference type="AlphaFoldDB" id="A0A1C6G2I7"/>
<reference evidence="2" key="1">
    <citation type="submission" date="2015-09" db="EMBL/GenBank/DDBJ databases">
        <authorList>
            <consortium name="Pathogen Informatics"/>
        </authorList>
    </citation>
    <scope>NUCLEOTIDE SEQUENCE</scope>
    <source>
        <strain evidence="2">2789STDY5834896</strain>
    </source>
</reference>
<evidence type="ECO:0000313" key="2">
    <source>
        <dbReference type="EMBL" id="SCJ39375.1"/>
    </source>
</evidence>
<evidence type="ECO:0000259" key="1">
    <source>
        <dbReference type="Pfam" id="PF18316"/>
    </source>
</evidence>
<proteinExistence type="predicted"/>